<dbReference type="Proteomes" id="UP000619260">
    <property type="component" value="Unassembled WGS sequence"/>
</dbReference>
<keyword evidence="1" id="KW-1133">Transmembrane helix</keyword>
<proteinExistence type="predicted"/>
<comment type="caution">
    <text evidence="2">The sequence shown here is derived from an EMBL/GenBank/DDBJ whole genome shotgun (WGS) entry which is preliminary data.</text>
</comment>
<sequence length="162" mass="17025">MSVDLTKPDAAPPPTPPTPFVLPPWVDPVLSWAGLVVATGLALLTGLFEAFLTPVQWNGWRIPVSLVAALVLNPAIVWFTWVTTRRKAAALLPALVWIAVLFVAGTQTAEGDLVVTGPEHNWVGVATMTVGSVAFAVAGYKLILTGLPPIRSEPKAGPEASS</sequence>
<evidence type="ECO:0000313" key="2">
    <source>
        <dbReference type="EMBL" id="GIJ50105.1"/>
    </source>
</evidence>
<reference evidence="2" key="1">
    <citation type="submission" date="2021-01" db="EMBL/GenBank/DDBJ databases">
        <title>Whole genome shotgun sequence of Virgisporangium aliadipatigenens NBRC 105644.</title>
        <authorList>
            <person name="Komaki H."/>
            <person name="Tamura T."/>
        </authorList>
    </citation>
    <scope>NUCLEOTIDE SEQUENCE</scope>
    <source>
        <strain evidence="2">NBRC 105644</strain>
    </source>
</reference>
<feature type="transmembrane region" description="Helical" evidence="1">
    <location>
        <begin position="121"/>
        <end position="143"/>
    </location>
</feature>
<evidence type="ECO:0000313" key="3">
    <source>
        <dbReference type="Proteomes" id="UP000619260"/>
    </source>
</evidence>
<dbReference type="RefSeq" id="WP_203903553.1">
    <property type="nucleotide sequence ID" value="NZ_BOPF01000033.1"/>
</dbReference>
<accession>A0A8J3YUK1</accession>
<dbReference type="EMBL" id="BOPF01000033">
    <property type="protein sequence ID" value="GIJ50105.1"/>
    <property type="molecule type" value="Genomic_DNA"/>
</dbReference>
<gene>
    <name evidence="2" type="ORF">Val02_69910</name>
</gene>
<name>A0A8J3YUK1_9ACTN</name>
<dbReference type="AlphaFoldDB" id="A0A8J3YUK1"/>
<keyword evidence="1" id="KW-0812">Transmembrane</keyword>
<evidence type="ECO:0000256" key="1">
    <source>
        <dbReference type="SAM" id="Phobius"/>
    </source>
</evidence>
<feature type="transmembrane region" description="Helical" evidence="1">
    <location>
        <begin position="29"/>
        <end position="48"/>
    </location>
</feature>
<protein>
    <submittedName>
        <fullName evidence="2">Uncharacterized protein</fullName>
    </submittedName>
</protein>
<keyword evidence="3" id="KW-1185">Reference proteome</keyword>
<organism evidence="2 3">
    <name type="scientific">Virgisporangium aliadipatigenens</name>
    <dbReference type="NCBI Taxonomy" id="741659"/>
    <lineage>
        <taxon>Bacteria</taxon>
        <taxon>Bacillati</taxon>
        <taxon>Actinomycetota</taxon>
        <taxon>Actinomycetes</taxon>
        <taxon>Micromonosporales</taxon>
        <taxon>Micromonosporaceae</taxon>
        <taxon>Virgisporangium</taxon>
    </lineage>
</organism>
<keyword evidence="1" id="KW-0472">Membrane</keyword>
<feature type="transmembrane region" description="Helical" evidence="1">
    <location>
        <begin position="88"/>
        <end position="109"/>
    </location>
</feature>
<feature type="transmembrane region" description="Helical" evidence="1">
    <location>
        <begin position="60"/>
        <end position="81"/>
    </location>
</feature>